<dbReference type="EMBL" id="JACIJH010000009">
    <property type="protein sequence ID" value="MBB5707443.1"/>
    <property type="molecule type" value="Genomic_DNA"/>
</dbReference>
<accession>A0A7W9ER93</accession>
<evidence type="ECO:0000313" key="3">
    <source>
        <dbReference type="EMBL" id="MBB5707443.1"/>
    </source>
</evidence>
<keyword evidence="4" id="KW-1185">Reference proteome</keyword>
<dbReference type="Pfam" id="PF13452">
    <property type="entry name" value="FAS1_DH_region"/>
    <property type="match status" value="1"/>
</dbReference>
<dbReference type="InterPro" id="IPR039569">
    <property type="entry name" value="FAS1-like_DH_region"/>
</dbReference>
<comment type="caution">
    <text evidence="3">The sequence shown here is derived from an EMBL/GenBank/DDBJ whole genome shotgun (WGS) entry which is preliminary data.</text>
</comment>
<gene>
    <name evidence="3" type="ORF">FHR21_002809</name>
</gene>
<reference evidence="3 4" key="1">
    <citation type="submission" date="2020-08" db="EMBL/GenBank/DDBJ databases">
        <title>Genomic Encyclopedia of Type Strains, Phase IV (KMG-IV): sequencing the most valuable type-strain genomes for metagenomic binning, comparative biology and taxonomic classification.</title>
        <authorList>
            <person name="Goeker M."/>
        </authorList>
    </citation>
    <scope>NUCLEOTIDE SEQUENCE [LARGE SCALE GENOMIC DNA]</scope>
    <source>
        <strain evidence="3 4">DSM 27163</strain>
    </source>
</reference>
<evidence type="ECO:0000313" key="4">
    <source>
        <dbReference type="Proteomes" id="UP000537161"/>
    </source>
</evidence>
<evidence type="ECO:0000259" key="2">
    <source>
        <dbReference type="Pfam" id="PF13452"/>
    </source>
</evidence>
<sequence length="433" mass="48585">MAGTGRQARPAIGYSGESMADADSTAGRLTDEDIERARRQVGVPKFAYNKPFNERATPDSMRHFAFNYGDDNPLFNDRGYGRKTRWGDQIAPPLFLHTTGVNLTPKPDGELKELFKGLFRGVGKYYTGVDWTWWQPLYPDQQLFVERVTSDVSINESSSFSGGRTVTETYRDLYVNHAGIPVGRREEHYLSAERGGTKKSGKYAGIKRQTYTPDDIAKIDEIYEAETRRGAEPRFWEDVEIGEEMIPLAKGPLTMVEIISYHMGMGLSSSGIGPLGLGYKQRRKMPAFYVEDAHGVPDVVQRVHWDHERAQQLGLPSSYDYGQMRTSWLIHLCTNWMGDDAWLWKFSCQSRAFNFMGDTTICSGKVVAKREEGAHRLVELELASTNQRGQNTAPGTATVILPSRELGPVVLPQPEEEMRIAGAKMRAGAARAR</sequence>
<dbReference type="Proteomes" id="UP000537161">
    <property type="component" value="Unassembled WGS sequence"/>
</dbReference>
<dbReference type="RefSeq" id="WP_221235179.1">
    <property type="nucleotide sequence ID" value="NZ_JACIJH010000009.1"/>
</dbReference>
<dbReference type="InterPro" id="IPR029069">
    <property type="entry name" value="HotDog_dom_sf"/>
</dbReference>
<name>A0A7W9ER93_9SPHN</name>
<dbReference type="AlphaFoldDB" id="A0A7W9ER93"/>
<feature type="domain" description="FAS1-like dehydratase" evidence="2">
    <location>
        <begin position="57"/>
        <end position="157"/>
    </location>
</feature>
<organism evidence="3 4">
    <name type="scientific">Sphingopyxis panaciterrulae</name>
    <dbReference type="NCBI Taxonomy" id="462372"/>
    <lineage>
        <taxon>Bacteria</taxon>
        <taxon>Pseudomonadati</taxon>
        <taxon>Pseudomonadota</taxon>
        <taxon>Alphaproteobacteria</taxon>
        <taxon>Sphingomonadales</taxon>
        <taxon>Sphingomonadaceae</taxon>
        <taxon>Sphingopyxis</taxon>
    </lineage>
</organism>
<feature type="region of interest" description="Disordered" evidence="1">
    <location>
        <begin position="1"/>
        <end position="30"/>
    </location>
</feature>
<dbReference type="Gene3D" id="3.10.129.10">
    <property type="entry name" value="Hotdog Thioesterase"/>
    <property type="match status" value="2"/>
</dbReference>
<proteinExistence type="predicted"/>
<protein>
    <submittedName>
        <fullName evidence="3">Acyl dehydratase</fullName>
    </submittedName>
</protein>
<evidence type="ECO:0000256" key="1">
    <source>
        <dbReference type="SAM" id="MobiDB-lite"/>
    </source>
</evidence>
<dbReference type="SUPFAM" id="SSF54637">
    <property type="entry name" value="Thioesterase/thiol ester dehydrase-isomerase"/>
    <property type="match status" value="2"/>
</dbReference>